<feature type="domain" description="Response regulatory" evidence="4">
    <location>
        <begin position="17"/>
        <end position="131"/>
    </location>
</feature>
<accession>A0ABP9UKX7</accession>
<organism evidence="5 6">
    <name type="scientific">Haloferula sargassicola</name>
    <dbReference type="NCBI Taxonomy" id="490096"/>
    <lineage>
        <taxon>Bacteria</taxon>
        <taxon>Pseudomonadati</taxon>
        <taxon>Verrucomicrobiota</taxon>
        <taxon>Verrucomicrobiia</taxon>
        <taxon>Verrucomicrobiales</taxon>
        <taxon>Verrucomicrobiaceae</taxon>
        <taxon>Haloferula</taxon>
    </lineage>
</organism>
<keyword evidence="6" id="KW-1185">Reference proteome</keyword>
<sequence>MSPTPENNRTTERSQSRILVVDDEPTLRLGFAYALTNPRMLATTASNGAEALEMLARGKFDAIVLDLRMPEVDGLSVIETMRKRGDDTPVVLCSAYITVHSAVTAIHHRVVDFLMKPVKPAELRAAVQAVTEAGSGPLDRALALARAGRLEQAVSSLAASHPAGGTRDASWLRMLTAMRDYPGELERIEFELSESVLGQLAHRSDDLP</sequence>
<dbReference type="Gene3D" id="3.40.50.2300">
    <property type="match status" value="1"/>
</dbReference>
<feature type="modified residue" description="4-aspartylphosphate" evidence="3">
    <location>
        <position position="66"/>
    </location>
</feature>
<name>A0ABP9UKX7_9BACT</name>
<dbReference type="PANTHER" id="PTHR44591">
    <property type="entry name" value="STRESS RESPONSE REGULATOR PROTEIN 1"/>
    <property type="match status" value="1"/>
</dbReference>
<evidence type="ECO:0000313" key="5">
    <source>
        <dbReference type="EMBL" id="GAA5481352.1"/>
    </source>
</evidence>
<keyword evidence="2" id="KW-0902">Two-component regulatory system</keyword>
<proteinExistence type="predicted"/>
<dbReference type="SUPFAM" id="SSF52172">
    <property type="entry name" value="CheY-like"/>
    <property type="match status" value="1"/>
</dbReference>
<comment type="caution">
    <text evidence="5">The sequence shown here is derived from an EMBL/GenBank/DDBJ whole genome shotgun (WGS) entry which is preliminary data.</text>
</comment>
<dbReference type="InterPro" id="IPR011006">
    <property type="entry name" value="CheY-like_superfamily"/>
</dbReference>
<keyword evidence="1 3" id="KW-0597">Phosphoprotein</keyword>
<dbReference type="InterPro" id="IPR001789">
    <property type="entry name" value="Sig_transdc_resp-reg_receiver"/>
</dbReference>
<dbReference type="PANTHER" id="PTHR44591:SF14">
    <property type="entry name" value="PROTEIN PILG"/>
    <property type="match status" value="1"/>
</dbReference>
<gene>
    <name evidence="5" type="primary">rssB</name>
    <name evidence="5" type="ORF">Hsar01_00561</name>
</gene>
<evidence type="ECO:0000313" key="6">
    <source>
        <dbReference type="Proteomes" id="UP001476282"/>
    </source>
</evidence>
<dbReference type="InterPro" id="IPR050595">
    <property type="entry name" value="Bact_response_regulator"/>
</dbReference>
<dbReference type="Proteomes" id="UP001476282">
    <property type="component" value="Unassembled WGS sequence"/>
</dbReference>
<protein>
    <submittedName>
        <fullName evidence="5">Regulator of RpoS</fullName>
    </submittedName>
</protein>
<dbReference type="RefSeq" id="WP_353565501.1">
    <property type="nucleotide sequence ID" value="NZ_BAABRI010000002.1"/>
</dbReference>
<dbReference type="CDD" id="cd17536">
    <property type="entry name" value="REC_YesN-like"/>
    <property type="match status" value="1"/>
</dbReference>
<dbReference type="Pfam" id="PF00072">
    <property type="entry name" value="Response_reg"/>
    <property type="match status" value="1"/>
</dbReference>
<dbReference type="PROSITE" id="PS50110">
    <property type="entry name" value="RESPONSE_REGULATORY"/>
    <property type="match status" value="1"/>
</dbReference>
<dbReference type="SMART" id="SM00448">
    <property type="entry name" value="REC"/>
    <property type="match status" value="1"/>
</dbReference>
<dbReference type="EMBL" id="BAABRI010000002">
    <property type="protein sequence ID" value="GAA5481352.1"/>
    <property type="molecule type" value="Genomic_DNA"/>
</dbReference>
<evidence type="ECO:0000259" key="4">
    <source>
        <dbReference type="PROSITE" id="PS50110"/>
    </source>
</evidence>
<evidence type="ECO:0000256" key="1">
    <source>
        <dbReference type="ARBA" id="ARBA00022553"/>
    </source>
</evidence>
<evidence type="ECO:0000256" key="3">
    <source>
        <dbReference type="PROSITE-ProRule" id="PRU00169"/>
    </source>
</evidence>
<evidence type="ECO:0000256" key="2">
    <source>
        <dbReference type="ARBA" id="ARBA00023012"/>
    </source>
</evidence>
<reference evidence="5 6" key="1">
    <citation type="submission" date="2024-02" db="EMBL/GenBank/DDBJ databases">
        <title>Haloferula sargassicola NBRC 104335.</title>
        <authorList>
            <person name="Ichikawa N."/>
            <person name="Katano-Makiyama Y."/>
            <person name="Hidaka K."/>
        </authorList>
    </citation>
    <scope>NUCLEOTIDE SEQUENCE [LARGE SCALE GENOMIC DNA]</scope>
    <source>
        <strain evidence="5 6">NBRC 104335</strain>
    </source>
</reference>